<dbReference type="AlphaFoldDB" id="A0A1R3G235"/>
<dbReference type="PANTHER" id="PTHR33710:SF71">
    <property type="entry name" value="ENDONUCLEASE_EXONUCLEASE_PHOSPHATASE DOMAIN-CONTAINING PROTEIN"/>
    <property type="match status" value="1"/>
</dbReference>
<evidence type="ECO:0000313" key="3">
    <source>
        <dbReference type="EMBL" id="OMO52148.1"/>
    </source>
</evidence>
<dbReference type="Pfam" id="PF03372">
    <property type="entry name" value="Exo_endo_phos"/>
    <property type="match status" value="1"/>
</dbReference>
<feature type="region of interest" description="Disordered" evidence="1">
    <location>
        <begin position="1"/>
        <end position="37"/>
    </location>
</feature>
<evidence type="ECO:0000256" key="1">
    <source>
        <dbReference type="SAM" id="MobiDB-lite"/>
    </source>
</evidence>
<dbReference type="OrthoDB" id="999895at2759"/>
<dbReference type="EMBL" id="AWUE01023913">
    <property type="protein sequence ID" value="OMO52148.1"/>
    <property type="molecule type" value="Genomic_DNA"/>
</dbReference>
<dbReference type="STRING" id="93759.A0A1R3G235"/>
<feature type="compositionally biased region" description="Polar residues" evidence="1">
    <location>
        <begin position="142"/>
        <end position="165"/>
    </location>
</feature>
<feature type="compositionally biased region" description="Polar residues" evidence="1">
    <location>
        <begin position="14"/>
        <end position="25"/>
    </location>
</feature>
<keyword evidence="3" id="KW-0378">Hydrolase</keyword>
<comment type="caution">
    <text evidence="3">The sequence shown here is derived from an EMBL/GenBank/DDBJ whole genome shotgun (WGS) entry which is preliminary data.</text>
</comment>
<name>A0A1R3G235_9ROSI</name>
<dbReference type="Gene3D" id="3.60.10.10">
    <property type="entry name" value="Endonuclease/exonuclease/phosphatase"/>
    <property type="match status" value="1"/>
</dbReference>
<dbReference type="InterPro" id="IPR036691">
    <property type="entry name" value="Endo/exonu/phosph_ase_sf"/>
</dbReference>
<dbReference type="Proteomes" id="UP000187203">
    <property type="component" value="Unassembled WGS sequence"/>
</dbReference>
<evidence type="ECO:0000313" key="4">
    <source>
        <dbReference type="Proteomes" id="UP000187203"/>
    </source>
</evidence>
<proteinExistence type="predicted"/>
<keyword evidence="3" id="KW-0540">Nuclease</keyword>
<gene>
    <name evidence="3" type="ORF">COLO4_37391</name>
</gene>
<sequence length="689" mass="80408">MKIEETLKEKRLKQQSGDSAQNEYINNPPPPQEIRRRRSHGFSFSSEVLEERKNEGYECLVGFLLDDLPFEYQQPLVARRMSLSVGEVLQTYWENMRLRNIRFMRVRICVDLSVPLTPGCTLERDDGTSQWEGIGGSRETLPKSSNQDPTLQNQRSQNEESQTQAVDVEEHHKKEIPYEHQPMESQTPPLQLQGEEGHVEAIRELQVELSHLTRRHTNQPNPLINGAQESDHYPLNLIEDLVREFDNSIERVQRIYARHEGGFQNQADYDDMMFALAREQSRFEHICQEINAENLKAVGNSLYNFQLQDFTNNLCIIPEGEGGKEENETQARDIRTIPLSSKRIRQRLQSLVVDEEGLVRGSNQSQFNPYLVFLMETKDSIDWARKHTRSWGFSNYVGTNASGHSGGILLLWKDSVNVTTFINENIILLYLESGEIRSWVTSLYGNPDLKYIKEVWNLLLELKHNVPENKEWVILGDFNQVLKSDDKPSDTSTQIKGANELQLCLDQCKMAEIANKGLHFTWSNRREEGQCRWERLDRAFANANWFQKFENAVLTNLPITVSDHSPLLLLQLNKADSFRKRPYRFEMMWSRNEHCEEVIRRSWNQQVTGSAAFRLVQKINITREDLKHWNKTVFGNLYERKKALERELEEIQTNIGRPECRNSEAGKRKEMEEILEQEQILWMQKSRAN</sequence>
<feature type="region of interest" description="Disordered" evidence="1">
    <location>
        <begin position="123"/>
        <end position="169"/>
    </location>
</feature>
<keyword evidence="3" id="KW-0255">Endonuclease</keyword>
<dbReference type="InterPro" id="IPR005135">
    <property type="entry name" value="Endo/exonuclease/phosphatase"/>
</dbReference>
<accession>A0A1R3G235</accession>
<organism evidence="3 4">
    <name type="scientific">Corchorus olitorius</name>
    <dbReference type="NCBI Taxonomy" id="93759"/>
    <lineage>
        <taxon>Eukaryota</taxon>
        <taxon>Viridiplantae</taxon>
        <taxon>Streptophyta</taxon>
        <taxon>Embryophyta</taxon>
        <taxon>Tracheophyta</taxon>
        <taxon>Spermatophyta</taxon>
        <taxon>Magnoliopsida</taxon>
        <taxon>eudicotyledons</taxon>
        <taxon>Gunneridae</taxon>
        <taxon>Pentapetalae</taxon>
        <taxon>rosids</taxon>
        <taxon>malvids</taxon>
        <taxon>Malvales</taxon>
        <taxon>Malvaceae</taxon>
        <taxon>Grewioideae</taxon>
        <taxon>Apeibeae</taxon>
        <taxon>Corchorus</taxon>
    </lineage>
</organism>
<dbReference type="GO" id="GO:0004519">
    <property type="term" value="F:endonuclease activity"/>
    <property type="evidence" value="ECO:0007669"/>
    <property type="project" value="UniProtKB-KW"/>
</dbReference>
<dbReference type="SUPFAM" id="SSF56219">
    <property type="entry name" value="DNase I-like"/>
    <property type="match status" value="1"/>
</dbReference>
<dbReference type="PANTHER" id="PTHR33710">
    <property type="entry name" value="BNAC02G09200D PROTEIN"/>
    <property type="match status" value="1"/>
</dbReference>
<feature type="domain" description="Endonuclease/exonuclease/phosphatase" evidence="2">
    <location>
        <begin position="366"/>
        <end position="564"/>
    </location>
</feature>
<evidence type="ECO:0000259" key="2">
    <source>
        <dbReference type="Pfam" id="PF03372"/>
    </source>
</evidence>
<keyword evidence="4" id="KW-1185">Reference proteome</keyword>
<protein>
    <submittedName>
        <fullName evidence="3">Endonuclease/exonuclease/phosphatase</fullName>
    </submittedName>
</protein>
<reference evidence="4" key="1">
    <citation type="submission" date="2013-09" db="EMBL/GenBank/DDBJ databases">
        <title>Corchorus olitorius genome sequencing.</title>
        <authorList>
            <person name="Alam M."/>
            <person name="Haque M.S."/>
            <person name="Islam M.S."/>
            <person name="Emdad E.M."/>
            <person name="Islam M.M."/>
            <person name="Ahmed B."/>
            <person name="Halim A."/>
            <person name="Hossen Q.M.M."/>
            <person name="Hossain M.Z."/>
            <person name="Ahmed R."/>
            <person name="Khan M.M."/>
            <person name="Islam R."/>
            <person name="Rashid M.M."/>
            <person name="Khan S.A."/>
            <person name="Rahman M.S."/>
            <person name="Alam M."/>
            <person name="Yahiya A.S."/>
            <person name="Khan M.S."/>
            <person name="Azam M.S."/>
            <person name="Haque T."/>
            <person name="Lashkar M.Z.H."/>
            <person name="Akhand A.I."/>
            <person name="Morshed G."/>
            <person name="Roy S."/>
            <person name="Uddin K.S."/>
            <person name="Rabeya T."/>
            <person name="Hossain A.S."/>
            <person name="Chowdhury A."/>
            <person name="Snigdha A.R."/>
            <person name="Mortoza M.S."/>
            <person name="Matin S.A."/>
            <person name="Hoque S.M.E."/>
            <person name="Islam M.K."/>
            <person name="Roy D.K."/>
            <person name="Haider R."/>
            <person name="Moosa M.M."/>
            <person name="Elias S.M."/>
            <person name="Hasan A.M."/>
            <person name="Jahan S."/>
            <person name="Shafiuddin M."/>
            <person name="Mahmood N."/>
            <person name="Shommy N.S."/>
        </authorList>
    </citation>
    <scope>NUCLEOTIDE SEQUENCE [LARGE SCALE GENOMIC DNA]</scope>
    <source>
        <strain evidence="4">cv. O-4</strain>
    </source>
</reference>